<evidence type="ECO:0000313" key="6">
    <source>
        <dbReference type="EMBL" id="CAL8095171.1"/>
    </source>
</evidence>
<keyword evidence="7" id="KW-1185">Reference proteome</keyword>
<evidence type="ECO:0000256" key="3">
    <source>
        <dbReference type="ARBA" id="ARBA00023242"/>
    </source>
</evidence>
<organism evidence="6 7">
    <name type="scientific">Orchesella dallaii</name>
    <dbReference type="NCBI Taxonomy" id="48710"/>
    <lineage>
        <taxon>Eukaryota</taxon>
        <taxon>Metazoa</taxon>
        <taxon>Ecdysozoa</taxon>
        <taxon>Arthropoda</taxon>
        <taxon>Hexapoda</taxon>
        <taxon>Collembola</taxon>
        <taxon>Entomobryomorpha</taxon>
        <taxon>Entomobryoidea</taxon>
        <taxon>Orchesellidae</taxon>
        <taxon>Orchesellinae</taxon>
        <taxon>Orchesella</taxon>
    </lineage>
</organism>
<dbReference type="PANTHER" id="PTHR13516:SF4">
    <property type="entry name" value="FI09323P"/>
    <property type="match status" value="1"/>
</dbReference>
<dbReference type="Proteomes" id="UP001642540">
    <property type="component" value="Unassembled WGS sequence"/>
</dbReference>
<name>A0ABP1QDG8_9HEXA</name>
<protein>
    <recommendedName>
        <fullName evidence="5">DNA/RNA-binding protein Alba-like domain-containing protein</fullName>
    </recommendedName>
</protein>
<dbReference type="EMBL" id="CAXLJM020000027">
    <property type="protein sequence ID" value="CAL8095171.1"/>
    <property type="molecule type" value="Genomic_DNA"/>
</dbReference>
<accession>A0ABP1QDG8</accession>
<reference evidence="6 7" key="1">
    <citation type="submission" date="2024-08" db="EMBL/GenBank/DDBJ databases">
        <authorList>
            <person name="Cucini C."/>
            <person name="Frati F."/>
        </authorList>
    </citation>
    <scope>NUCLEOTIDE SEQUENCE [LARGE SCALE GENOMIC DNA]</scope>
</reference>
<dbReference type="InterPro" id="IPR051958">
    <property type="entry name" value="Alba-like_NAB"/>
</dbReference>
<proteinExistence type="inferred from homology"/>
<dbReference type="SUPFAM" id="SSF82704">
    <property type="entry name" value="AlbA-like"/>
    <property type="match status" value="1"/>
</dbReference>
<comment type="caution">
    <text evidence="6">The sequence shown here is derived from an EMBL/GenBank/DDBJ whole genome shotgun (WGS) entry which is preliminary data.</text>
</comment>
<feature type="domain" description="DNA/RNA-binding protein Alba-like" evidence="5">
    <location>
        <begin position="45"/>
        <end position="100"/>
    </location>
</feature>
<feature type="compositionally biased region" description="Basic and acidic residues" evidence="4">
    <location>
        <begin position="160"/>
        <end position="177"/>
    </location>
</feature>
<dbReference type="Pfam" id="PF01918">
    <property type="entry name" value="Alba"/>
    <property type="match status" value="1"/>
</dbReference>
<dbReference type="InterPro" id="IPR036882">
    <property type="entry name" value="Alba-like_dom_sf"/>
</dbReference>
<evidence type="ECO:0000256" key="1">
    <source>
        <dbReference type="ARBA" id="ARBA00004123"/>
    </source>
</evidence>
<sequence>MLIQGTNNVAMDHYASEPVIEHSSDPFPFDVENDPSYFQIKIENKSASVRTLANRGLKNFGSGKKIVFIAQGRATTKAVSCVEIMKTYYRKPVHQITRINQIKTIETWYPISEGLDPIRITRSVPVINILISQEPLNTDEEGYQVYSHRDPKRVLNMQLVEEHEDKQDSIDNSEQKENIPATPDSDIINPEDEES</sequence>
<keyword evidence="3" id="KW-0539">Nucleus</keyword>
<feature type="region of interest" description="Disordered" evidence="4">
    <location>
        <begin position="160"/>
        <end position="195"/>
    </location>
</feature>
<gene>
    <name evidence="6" type="ORF">ODALV1_LOCUS8991</name>
</gene>
<dbReference type="InterPro" id="IPR002775">
    <property type="entry name" value="DNA/RNA-bd_Alba-like"/>
</dbReference>
<dbReference type="PANTHER" id="PTHR13516">
    <property type="entry name" value="RIBONUCLEASE P SUBUNIT P25"/>
    <property type="match status" value="1"/>
</dbReference>
<evidence type="ECO:0000256" key="4">
    <source>
        <dbReference type="SAM" id="MobiDB-lite"/>
    </source>
</evidence>
<evidence type="ECO:0000313" key="7">
    <source>
        <dbReference type="Proteomes" id="UP001642540"/>
    </source>
</evidence>
<comment type="similarity">
    <text evidence="2">Belongs to the histone-like Alba family.</text>
</comment>
<evidence type="ECO:0000256" key="2">
    <source>
        <dbReference type="ARBA" id="ARBA00008018"/>
    </source>
</evidence>
<evidence type="ECO:0000259" key="5">
    <source>
        <dbReference type="Pfam" id="PF01918"/>
    </source>
</evidence>
<dbReference type="Gene3D" id="3.30.110.20">
    <property type="entry name" value="Alba-like domain"/>
    <property type="match status" value="1"/>
</dbReference>
<comment type="subcellular location">
    <subcellularLocation>
        <location evidence="1">Nucleus</location>
    </subcellularLocation>
</comment>